<protein>
    <submittedName>
        <fullName evidence="1">Uncharacterized protein</fullName>
    </submittedName>
</protein>
<keyword evidence="2" id="KW-1185">Reference proteome</keyword>
<reference evidence="1 2" key="1">
    <citation type="submission" date="2019-11" db="EMBL/GenBank/DDBJ databases">
        <title>Whole genome sequence of Oryza granulata.</title>
        <authorList>
            <person name="Li W."/>
        </authorList>
    </citation>
    <scope>NUCLEOTIDE SEQUENCE [LARGE SCALE GENOMIC DNA]</scope>
    <source>
        <strain evidence="2">cv. Menghai</strain>
        <tissue evidence="1">Leaf</tissue>
    </source>
</reference>
<dbReference type="EMBL" id="SPHZ02000009">
    <property type="protein sequence ID" value="KAF0901021.1"/>
    <property type="molecule type" value="Genomic_DNA"/>
</dbReference>
<name>A0A6G1CLQ9_9ORYZ</name>
<proteinExistence type="predicted"/>
<evidence type="ECO:0000313" key="1">
    <source>
        <dbReference type="EMBL" id="KAF0901021.1"/>
    </source>
</evidence>
<gene>
    <name evidence="1" type="ORF">E2562_037433</name>
</gene>
<evidence type="ECO:0000313" key="2">
    <source>
        <dbReference type="Proteomes" id="UP000479710"/>
    </source>
</evidence>
<accession>A0A6G1CLQ9</accession>
<comment type="caution">
    <text evidence="1">The sequence shown here is derived from an EMBL/GenBank/DDBJ whole genome shotgun (WGS) entry which is preliminary data.</text>
</comment>
<dbReference type="Proteomes" id="UP000479710">
    <property type="component" value="Unassembled WGS sequence"/>
</dbReference>
<sequence length="94" mass="10371">MAMMMMTQSSGSSACRHPVSRSTAELHWCSQRRPSLPTTTVAALTKKPAVRCWSISSSLRDDSGRELVDEGMPLFCRERSTHSGTQVCPIQQSN</sequence>
<organism evidence="1 2">
    <name type="scientific">Oryza meyeriana var. granulata</name>
    <dbReference type="NCBI Taxonomy" id="110450"/>
    <lineage>
        <taxon>Eukaryota</taxon>
        <taxon>Viridiplantae</taxon>
        <taxon>Streptophyta</taxon>
        <taxon>Embryophyta</taxon>
        <taxon>Tracheophyta</taxon>
        <taxon>Spermatophyta</taxon>
        <taxon>Magnoliopsida</taxon>
        <taxon>Liliopsida</taxon>
        <taxon>Poales</taxon>
        <taxon>Poaceae</taxon>
        <taxon>BOP clade</taxon>
        <taxon>Oryzoideae</taxon>
        <taxon>Oryzeae</taxon>
        <taxon>Oryzinae</taxon>
        <taxon>Oryza</taxon>
        <taxon>Oryza meyeriana</taxon>
    </lineage>
</organism>
<dbReference type="AlphaFoldDB" id="A0A6G1CLQ9"/>